<feature type="domain" description="U-box" evidence="6">
    <location>
        <begin position="246"/>
        <end position="320"/>
    </location>
</feature>
<organism evidence="7 8">
    <name type="scientific">Carex littledalei</name>
    <dbReference type="NCBI Taxonomy" id="544730"/>
    <lineage>
        <taxon>Eukaryota</taxon>
        <taxon>Viridiplantae</taxon>
        <taxon>Streptophyta</taxon>
        <taxon>Embryophyta</taxon>
        <taxon>Tracheophyta</taxon>
        <taxon>Spermatophyta</taxon>
        <taxon>Magnoliopsida</taxon>
        <taxon>Liliopsida</taxon>
        <taxon>Poales</taxon>
        <taxon>Cyperaceae</taxon>
        <taxon>Cyperoideae</taxon>
        <taxon>Cariceae</taxon>
        <taxon>Carex</taxon>
        <taxon>Carex subgen. Euthyceras</taxon>
    </lineage>
</organism>
<evidence type="ECO:0000256" key="5">
    <source>
        <dbReference type="ARBA" id="ARBA00022786"/>
    </source>
</evidence>
<dbReference type="InterPro" id="IPR045210">
    <property type="entry name" value="RING-Ubox_PUB"/>
</dbReference>
<dbReference type="Gene3D" id="3.30.40.10">
    <property type="entry name" value="Zinc/RING finger domain, C3HC4 (zinc finger)"/>
    <property type="match status" value="1"/>
</dbReference>
<evidence type="ECO:0000313" key="8">
    <source>
        <dbReference type="Proteomes" id="UP000623129"/>
    </source>
</evidence>
<evidence type="ECO:0000256" key="2">
    <source>
        <dbReference type="ARBA" id="ARBA00004906"/>
    </source>
</evidence>
<comment type="pathway">
    <text evidence="2">Protein modification; protein ubiquitination.</text>
</comment>
<evidence type="ECO:0000313" key="7">
    <source>
        <dbReference type="EMBL" id="KAF3332790.1"/>
    </source>
</evidence>
<dbReference type="InterPro" id="IPR003613">
    <property type="entry name" value="Ubox_domain"/>
</dbReference>
<reference evidence="7" key="1">
    <citation type="submission" date="2020-01" db="EMBL/GenBank/DDBJ databases">
        <title>Genome sequence of Kobresia littledalei, the first chromosome-level genome in the family Cyperaceae.</title>
        <authorList>
            <person name="Qu G."/>
        </authorList>
    </citation>
    <scope>NUCLEOTIDE SEQUENCE</scope>
    <source>
        <strain evidence="7">C.B.Clarke</strain>
        <tissue evidence="7">Leaf</tissue>
    </source>
</reference>
<proteinExistence type="predicted"/>
<dbReference type="InterPro" id="IPR013083">
    <property type="entry name" value="Znf_RING/FYVE/PHD"/>
</dbReference>
<dbReference type="SMART" id="SM00504">
    <property type="entry name" value="Ubox"/>
    <property type="match status" value="1"/>
</dbReference>
<dbReference type="PANTHER" id="PTHR23315">
    <property type="entry name" value="U BOX DOMAIN-CONTAINING"/>
    <property type="match status" value="1"/>
</dbReference>
<dbReference type="InterPro" id="IPR016024">
    <property type="entry name" value="ARM-type_fold"/>
</dbReference>
<evidence type="ECO:0000256" key="1">
    <source>
        <dbReference type="ARBA" id="ARBA00000900"/>
    </source>
</evidence>
<dbReference type="PROSITE" id="PS51698">
    <property type="entry name" value="U_BOX"/>
    <property type="match status" value="1"/>
</dbReference>
<dbReference type="Gene3D" id="1.25.10.10">
    <property type="entry name" value="Leucine-rich Repeat Variant"/>
    <property type="match status" value="1"/>
</dbReference>
<dbReference type="Pfam" id="PF04564">
    <property type="entry name" value="U-box"/>
    <property type="match status" value="1"/>
</dbReference>
<dbReference type="InterPro" id="IPR011989">
    <property type="entry name" value="ARM-like"/>
</dbReference>
<evidence type="ECO:0000256" key="3">
    <source>
        <dbReference type="ARBA" id="ARBA00012483"/>
    </source>
</evidence>
<dbReference type="GO" id="GO:0016567">
    <property type="term" value="P:protein ubiquitination"/>
    <property type="evidence" value="ECO:0007669"/>
    <property type="project" value="UniProtKB-UniPathway"/>
</dbReference>
<comment type="caution">
    <text evidence="7">The sequence shown here is derived from an EMBL/GenBank/DDBJ whole genome shotgun (WGS) entry which is preliminary data.</text>
</comment>
<comment type="catalytic activity">
    <reaction evidence="1">
        <text>S-ubiquitinyl-[E2 ubiquitin-conjugating enzyme]-L-cysteine + [acceptor protein]-L-lysine = [E2 ubiquitin-conjugating enzyme]-L-cysteine + N(6)-ubiquitinyl-[acceptor protein]-L-lysine.</text>
        <dbReference type="EC" id="2.3.2.27"/>
    </reaction>
</comment>
<dbReference type="AlphaFoldDB" id="A0A833VMG2"/>
<keyword evidence="5" id="KW-0833">Ubl conjugation pathway</keyword>
<dbReference type="EC" id="2.3.2.27" evidence="3"/>
<dbReference type="OrthoDB" id="10064100at2759"/>
<dbReference type="CDD" id="cd16664">
    <property type="entry name" value="RING-Ubox_PUB"/>
    <property type="match status" value="1"/>
</dbReference>
<dbReference type="GO" id="GO:0061630">
    <property type="term" value="F:ubiquitin protein ligase activity"/>
    <property type="evidence" value="ECO:0007669"/>
    <property type="project" value="UniProtKB-EC"/>
</dbReference>
<protein>
    <recommendedName>
        <fullName evidence="3">RING-type E3 ubiquitin transferase</fullName>
        <ecNumber evidence="3">2.3.2.27</ecNumber>
    </recommendedName>
</protein>
<keyword evidence="8" id="KW-1185">Reference proteome</keyword>
<gene>
    <name evidence="7" type="ORF">FCM35_KLT02367</name>
</gene>
<sequence>MESDANESANGTQSNHDIKVNRSMCTVLRDVLDKVTWILPAIESARPGSRVGIQELCSINNQVEKGKLIIQHCTESSKLYLAITAEATLLRCRRITSSLSQSLCIIQTMVQPLLATKIVEVIDHINDANFSIDPSDEEAGKSILELLHQADSPEELEFSTFQFVASKLSLTTPKSILIERRAIKKLLQNVNGDKEFKKQGVLIYLLNLVKKYGKSAKENINPNPIKPDLKSHKPLKQENVSTSIVSPPLEFLCPISSELMLDPVIISSGQTYERENIKNWFEQGNDTCPRTKIKLDNFAIIPNNAMKDLIEGWHRDHCMKSSQPDEVHSAKVKSVVSQEKKGLGSESGSFSMSETLQSQYSITSLKDVSTPIIRGKVRNLPFQFDHSNTSIASSDSSFVSDSSRVFKGAKGLSGTLYELFPWNCDFQNHGSFCKFNRKMFSKFILDLSQLELEVRTKAVEDFKIVLKGDEETIYSMVSNGFMEELIEFLRSCYERCDLEAQRTGLQLLLAFFSNSRFQMPHLNEDSLDLFSSFLETKAKHEVLLVLDKLTEESAYVSRITESGLILSILQFVQTEEDAECLDLALKILNKVLTQYRDLVSHVVTAEFISKIASLLDEERLAKYCLKLMSSLSCMEDTLKLITATEGCLASISEFLETGTHQEQDHALVILLSLCSGSFENCLLLMKEGVIPALVDISVNGSQEGQGDAKRLLCLLRDLRHNEHLNGSGSGSDSPTGSVSVNIADLNKEDAIIEEMPILRPPLGFFARKMKLFSKTR</sequence>
<evidence type="ECO:0000256" key="4">
    <source>
        <dbReference type="ARBA" id="ARBA00022679"/>
    </source>
</evidence>
<evidence type="ECO:0000259" key="6">
    <source>
        <dbReference type="PROSITE" id="PS51698"/>
    </source>
</evidence>
<keyword evidence="4" id="KW-0808">Transferase</keyword>
<dbReference type="SUPFAM" id="SSF48371">
    <property type="entry name" value="ARM repeat"/>
    <property type="match status" value="1"/>
</dbReference>
<dbReference type="Proteomes" id="UP000623129">
    <property type="component" value="Unassembled WGS sequence"/>
</dbReference>
<dbReference type="UniPathway" id="UPA00143"/>
<dbReference type="PANTHER" id="PTHR23315:SF240">
    <property type="entry name" value="U-BOX DOMAIN-CONTAINING PROTEIN 5"/>
    <property type="match status" value="1"/>
</dbReference>
<name>A0A833VMG2_9POAL</name>
<accession>A0A833VMG2</accession>
<dbReference type="SUPFAM" id="SSF57850">
    <property type="entry name" value="RING/U-box"/>
    <property type="match status" value="1"/>
</dbReference>
<dbReference type="EMBL" id="SWLB01000011">
    <property type="protein sequence ID" value="KAF3332790.1"/>
    <property type="molecule type" value="Genomic_DNA"/>
</dbReference>